<dbReference type="Pfam" id="PF07676">
    <property type="entry name" value="PD40"/>
    <property type="match status" value="1"/>
</dbReference>
<dbReference type="GO" id="GO:0005509">
    <property type="term" value="F:calcium ion binding"/>
    <property type="evidence" value="ECO:0007669"/>
    <property type="project" value="InterPro"/>
</dbReference>
<sequence>MPFALTLQSFRRSEILARVSNRADGSSAEAGSINAKISPDGRYVIFESKAGLVTGDNNAVSDIYLRDRQANTLTLVSTMADGSQVGFGSGMSFHPQITPDGRYAVFESSAQLVAGDTDTSTDIYLKDLLTNAITRISTKSDGSQHNGSSGSKTGTNASISADGRYVVFETTARLAATDTDSLSSIYLKDLRTNTLTQVSTGLDSKNAQISPDGRYVVFDTGASIYSKDLLSNTQGRLGDGAKAQITPNGRYMVFETTNRLVATDTDLIRDIYLQDLQTKALTRISTKADGSQADNHSFNPHISADGRYVVFESGAALVPADTDVRTDIYLRDLQTKTLTRFSTKSDGSQGFGTSVNPHISADGRYVVFNGDGQLSAGDDNFENDIYLAPTDTSKRQAILDGRSIELKLGVGAASQVAVAWGDGDINTALPALSSVSFSHVYAAAGTKAATVTLTEGAQTWTVPYTINLAASQMSRDTVLKDTLNGGAGKDLLTGDAFSNQIYGDAGNDTLIAGEGDDLLVGGSGNDVLTGNAGKDVFVFDMKPHVKSNVDKITDFNVKDDTIWLENKYFKVGKGSLPMPGKFAKGMFFKGTAAHDATDRIIYNEATGALYYDADGTGKTAQIKIATLKVKLALSADDFRVI</sequence>
<dbReference type="PANTHER" id="PTHR36842">
    <property type="entry name" value="PROTEIN TOLB HOMOLOG"/>
    <property type="match status" value="1"/>
</dbReference>
<dbReference type="Pfam" id="PF00353">
    <property type="entry name" value="HemolysinCabind"/>
    <property type="match status" value="2"/>
</dbReference>
<gene>
    <name evidence="2" type="ORF">I2H38_03395</name>
</gene>
<dbReference type="SUPFAM" id="SSF82171">
    <property type="entry name" value="DPP6 N-terminal domain-like"/>
    <property type="match status" value="1"/>
</dbReference>
<dbReference type="InterPro" id="IPR011042">
    <property type="entry name" value="6-blade_b-propeller_TolB-like"/>
</dbReference>
<dbReference type="InterPro" id="IPR018511">
    <property type="entry name" value="Hemolysin-typ_Ca-bd_CS"/>
</dbReference>
<dbReference type="PRINTS" id="PR00313">
    <property type="entry name" value="CABNDNGRPT"/>
</dbReference>
<dbReference type="Proteomes" id="UP000599312">
    <property type="component" value="Unassembled WGS sequence"/>
</dbReference>
<evidence type="ECO:0000313" key="2">
    <source>
        <dbReference type="EMBL" id="MBF9232420.1"/>
    </source>
</evidence>
<accession>A0A931BRH0</accession>
<dbReference type="InterPro" id="IPR011659">
    <property type="entry name" value="WD40"/>
</dbReference>
<dbReference type="AlphaFoldDB" id="A0A931BRH0"/>
<organism evidence="2 3">
    <name type="scientific">Microvirga alba</name>
    <dbReference type="NCBI Taxonomy" id="2791025"/>
    <lineage>
        <taxon>Bacteria</taxon>
        <taxon>Pseudomonadati</taxon>
        <taxon>Pseudomonadota</taxon>
        <taxon>Alphaproteobacteria</taxon>
        <taxon>Hyphomicrobiales</taxon>
        <taxon>Methylobacteriaceae</taxon>
        <taxon>Microvirga</taxon>
    </lineage>
</organism>
<dbReference type="InterPro" id="IPR001343">
    <property type="entry name" value="Hemolysn_Ca-bd"/>
</dbReference>
<dbReference type="EMBL" id="JADQDO010000001">
    <property type="protein sequence ID" value="MBF9232420.1"/>
    <property type="molecule type" value="Genomic_DNA"/>
</dbReference>
<dbReference type="SUPFAM" id="SSF51120">
    <property type="entry name" value="beta-Roll"/>
    <property type="match status" value="1"/>
</dbReference>
<name>A0A931BRH0_9HYPH</name>
<evidence type="ECO:0000256" key="1">
    <source>
        <dbReference type="ARBA" id="ARBA00009820"/>
    </source>
</evidence>
<comment type="similarity">
    <text evidence="1">Belongs to the TolB family.</text>
</comment>
<keyword evidence="3" id="KW-1185">Reference proteome</keyword>
<dbReference type="Gene3D" id="2.150.10.10">
    <property type="entry name" value="Serralysin-like metalloprotease, C-terminal"/>
    <property type="match status" value="1"/>
</dbReference>
<proteinExistence type="inferred from homology"/>
<reference evidence="2" key="1">
    <citation type="submission" date="2020-11" db="EMBL/GenBank/DDBJ databases">
        <authorList>
            <person name="Kim M.K."/>
        </authorList>
    </citation>
    <scope>NUCLEOTIDE SEQUENCE</scope>
    <source>
        <strain evidence="2">BT350</strain>
    </source>
</reference>
<dbReference type="Gene3D" id="2.120.10.30">
    <property type="entry name" value="TolB, C-terminal domain"/>
    <property type="match status" value="1"/>
</dbReference>
<dbReference type="GO" id="GO:0005615">
    <property type="term" value="C:extracellular space"/>
    <property type="evidence" value="ECO:0007669"/>
    <property type="project" value="InterPro"/>
</dbReference>
<evidence type="ECO:0000313" key="3">
    <source>
        <dbReference type="Proteomes" id="UP000599312"/>
    </source>
</evidence>
<comment type="caution">
    <text evidence="2">The sequence shown here is derived from an EMBL/GenBank/DDBJ whole genome shotgun (WGS) entry which is preliminary data.</text>
</comment>
<protein>
    <submittedName>
        <fullName evidence="2">PD40 domain-containing protein</fullName>
    </submittedName>
</protein>
<dbReference type="PROSITE" id="PS00330">
    <property type="entry name" value="HEMOLYSIN_CALCIUM"/>
    <property type="match status" value="1"/>
</dbReference>
<dbReference type="RefSeq" id="WP_196270376.1">
    <property type="nucleotide sequence ID" value="NZ_JADQDO010000001.1"/>
</dbReference>
<dbReference type="InterPro" id="IPR011049">
    <property type="entry name" value="Serralysin-like_metalloprot_C"/>
</dbReference>